<organism evidence="4 5">
    <name type="scientific">Cylindrotheca closterium</name>
    <dbReference type="NCBI Taxonomy" id="2856"/>
    <lineage>
        <taxon>Eukaryota</taxon>
        <taxon>Sar</taxon>
        <taxon>Stramenopiles</taxon>
        <taxon>Ochrophyta</taxon>
        <taxon>Bacillariophyta</taxon>
        <taxon>Bacillariophyceae</taxon>
        <taxon>Bacillariophycidae</taxon>
        <taxon>Bacillariales</taxon>
        <taxon>Bacillariaceae</taxon>
        <taxon>Cylindrotheca</taxon>
    </lineage>
</organism>
<dbReference type="Proteomes" id="UP001295423">
    <property type="component" value="Unassembled WGS sequence"/>
</dbReference>
<dbReference type="InterPro" id="IPR041078">
    <property type="entry name" value="Plavaka"/>
</dbReference>
<evidence type="ECO:0000259" key="3">
    <source>
        <dbReference type="PROSITE" id="PS50157"/>
    </source>
</evidence>
<dbReference type="PROSITE" id="PS50157">
    <property type="entry name" value="ZINC_FINGER_C2H2_2"/>
    <property type="match status" value="1"/>
</dbReference>
<protein>
    <recommendedName>
        <fullName evidence="3">C2H2-type domain-containing protein</fullName>
    </recommendedName>
</protein>
<dbReference type="Pfam" id="PF18759">
    <property type="entry name" value="Plavaka"/>
    <property type="match status" value="1"/>
</dbReference>
<feature type="region of interest" description="Disordered" evidence="2">
    <location>
        <begin position="76"/>
        <end position="133"/>
    </location>
</feature>
<name>A0AAD2CEE3_9STRA</name>
<reference evidence="4" key="1">
    <citation type="submission" date="2023-08" db="EMBL/GenBank/DDBJ databases">
        <authorList>
            <person name="Audoor S."/>
            <person name="Bilcke G."/>
        </authorList>
    </citation>
    <scope>NUCLEOTIDE SEQUENCE</scope>
</reference>
<feature type="compositionally biased region" description="Polar residues" evidence="2">
    <location>
        <begin position="764"/>
        <end position="775"/>
    </location>
</feature>
<evidence type="ECO:0000313" key="4">
    <source>
        <dbReference type="EMBL" id="CAJ1931562.1"/>
    </source>
</evidence>
<sequence>MTSNPYQCKDCGDEFRRVNALIQHQNNSSWCPGAIDRHNGRRQQRQQLNQNPINPSEYVCQQVYNPPVLPSEIEFQSDEPKSSLQEAPHTREKRKWSSSLAAAACRSSKRRRSVRSPVPVPEPPPPIAARDVDDVNFDPELTDFAGEMERLHLGQPFPPNLLIECNSTCPPLENSSLAVHAPLPLPNASNRKDYPRTTTTTIMGCKLNSEIGKVYNFPMEEQQRQFSNQFLPADKVLAKIHFECYQAGSPLYLPDRIIGILQEANWTYAGFHLGSPYITKRESLLKRIEKTVGASPPTVLDVNLESGLRTRIHRFDFQARLQDHLMSNVFADYGNLSIRTPQDKDVSPFINTMDGALEEPPTIPDFVSGEWYKKALEMYKLDLDSGDYLLHPLVAYMDKTGIDRIEKNGLEPFAVTSANLSQGSREIAENWILLGYVPSLKWLKHQHSPTTTTNKRSLALRDYHHCLSLLLEPLKTLQTHRPQMLFRRGAFCGSFRIIPPLASMIGDNLSNDMLAQRVADQSETSPRMSRRCLCPAVEADKPLHKCIPLIAQFVDKLSQGSLGPSYGRQYYSFVAQASQFQNVIPESPNFEGWRKYVDSHAAKKDRTLLVRTKQRRMLICDLILHKVLGCHSLLNAFNGIDFGPTENGILEATSTDPMHTIEEGLIPMILEVLFGPMTESSLTKIDCYVQSLFGINKNRSRERENYPRVTFRQGYTKLTNLSSSERLGQFFLLSIILQTEVGQGLLKERFDPKFDAERRRRQARSMSKNIISGASTTHPTTPPPVVTETTLEYADSPDSDSDDDGDGEEHDINTEEDSGNYPDEPETSETLEWVQIKEYLDFVGLTYVHKDLDPLLPSHHQRILRRVLKERIKPVWKEHAEPHKNGRLPDIDYTPTLIDCNLHNMKDNCKPWHPSADRVNKLWKPSVANNPRNIPGSQRSIALTMPEFTYLVESILTFHSFLKNPPHLGAQNNSEASRICELYSFSLSMMLRVLVHGVNRGEGTKGWKIRKFVELSHFLEDLIRFGSSDGFNSSTGERNLKIWAKLPSLTAQNRSAIIHCKQICDRVYEASLLGHVSSFFQSPNKKILECQASCLGDWIPSSSEKFTLCTKTGMFTKLLGSKTQAVATPPLSAAAVDWFMKKFENRPRLIPIYTEAKIFDEVCRAHDNYRQGGAWNDYVHAQVRESPSLAGSSEDIGSPCRLGAIWFDKEASDKEASGSSPCGLEPSLGTMRCLLQVGSQRDPTCTARDNHSLLFSHWKMEQEVVSMGSSCFHQAVFQSFPLDIIDHRIYCVDLGAHLQGNAFTRKGNLTSPTSFDIIWTAIDDWPGLFLESPSFLKVMSQTSPDYGRGRARRESAM</sequence>
<keyword evidence="1" id="KW-0863">Zinc-finger</keyword>
<evidence type="ECO:0000256" key="2">
    <source>
        <dbReference type="SAM" id="MobiDB-lite"/>
    </source>
</evidence>
<evidence type="ECO:0000313" key="5">
    <source>
        <dbReference type="Proteomes" id="UP001295423"/>
    </source>
</evidence>
<feature type="region of interest" description="Disordered" evidence="2">
    <location>
        <begin position="756"/>
        <end position="827"/>
    </location>
</feature>
<feature type="compositionally biased region" description="Acidic residues" evidence="2">
    <location>
        <begin position="795"/>
        <end position="827"/>
    </location>
</feature>
<keyword evidence="5" id="KW-1185">Reference proteome</keyword>
<evidence type="ECO:0000256" key="1">
    <source>
        <dbReference type="PROSITE-ProRule" id="PRU00042"/>
    </source>
</evidence>
<feature type="compositionally biased region" description="Low complexity" evidence="2">
    <location>
        <begin position="45"/>
        <end position="54"/>
    </location>
</feature>
<dbReference type="InterPro" id="IPR013087">
    <property type="entry name" value="Znf_C2H2_type"/>
</dbReference>
<accession>A0AAD2CEE3</accession>
<gene>
    <name evidence="4" type="ORF">CYCCA115_LOCUS2445</name>
</gene>
<feature type="domain" description="C2H2-type" evidence="3">
    <location>
        <begin position="6"/>
        <end position="43"/>
    </location>
</feature>
<keyword evidence="1" id="KW-0862">Zinc</keyword>
<dbReference type="EMBL" id="CAKOGP040000158">
    <property type="protein sequence ID" value="CAJ1931562.1"/>
    <property type="molecule type" value="Genomic_DNA"/>
</dbReference>
<feature type="compositionally biased region" description="Low complexity" evidence="2">
    <location>
        <begin position="97"/>
        <end position="106"/>
    </location>
</feature>
<proteinExistence type="predicted"/>
<feature type="compositionally biased region" description="Pro residues" evidence="2">
    <location>
        <begin position="118"/>
        <end position="127"/>
    </location>
</feature>
<comment type="caution">
    <text evidence="4">The sequence shown here is derived from an EMBL/GenBank/DDBJ whole genome shotgun (WGS) entry which is preliminary data.</text>
</comment>
<dbReference type="GO" id="GO:0008270">
    <property type="term" value="F:zinc ion binding"/>
    <property type="evidence" value="ECO:0007669"/>
    <property type="project" value="UniProtKB-KW"/>
</dbReference>
<feature type="region of interest" description="Disordered" evidence="2">
    <location>
        <begin position="28"/>
        <end position="55"/>
    </location>
</feature>
<keyword evidence="1" id="KW-0479">Metal-binding</keyword>